<dbReference type="EMBL" id="BARW01038453">
    <property type="protein sequence ID" value="GAJ22838.1"/>
    <property type="molecule type" value="Genomic_DNA"/>
</dbReference>
<feature type="non-terminal residue" evidence="2">
    <location>
        <position position="40"/>
    </location>
</feature>
<organism evidence="2">
    <name type="scientific">marine sediment metagenome</name>
    <dbReference type="NCBI Taxonomy" id="412755"/>
    <lineage>
        <taxon>unclassified sequences</taxon>
        <taxon>metagenomes</taxon>
        <taxon>ecological metagenomes</taxon>
    </lineage>
</organism>
<dbReference type="Pfam" id="PF16363">
    <property type="entry name" value="GDP_Man_Dehyd"/>
    <property type="match status" value="1"/>
</dbReference>
<dbReference type="AlphaFoldDB" id="X1UZB1"/>
<dbReference type="Gene3D" id="3.40.50.720">
    <property type="entry name" value="NAD(P)-binding Rossmann-like Domain"/>
    <property type="match status" value="1"/>
</dbReference>
<dbReference type="InterPro" id="IPR016040">
    <property type="entry name" value="NAD(P)-bd_dom"/>
</dbReference>
<dbReference type="Gene3D" id="3.90.25.10">
    <property type="entry name" value="UDP-galactose 4-epimerase, domain 1"/>
    <property type="match status" value="1"/>
</dbReference>
<gene>
    <name evidence="2" type="ORF">S12H4_59011</name>
</gene>
<proteinExistence type="predicted"/>
<evidence type="ECO:0000313" key="2">
    <source>
        <dbReference type="EMBL" id="GAJ22838.1"/>
    </source>
</evidence>
<evidence type="ECO:0000259" key="1">
    <source>
        <dbReference type="Pfam" id="PF16363"/>
    </source>
</evidence>
<accession>X1UZB1</accession>
<comment type="caution">
    <text evidence="2">The sequence shown here is derived from an EMBL/GenBank/DDBJ whole genome shotgun (WGS) entry which is preliminary data.</text>
</comment>
<sequence>MWLILQQNQADDFVIATGESHKLEEFVKASFSCGGLDWND</sequence>
<protein>
    <recommendedName>
        <fullName evidence="1">NAD(P)-binding domain-containing protein</fullName>
    </recommendedName>
</protein>
<reference evidence="2" key="1">
    <citation type="journal article" date="2014" name="Front. Microbiol.">
        <title>High frequency of phylogenetically diverse reductive dehalogenase-homologous genes in deep subseafloor sedimentary metagenomes.</title>
        <authorList>
            <person name="Kawai M."/>
            <person name="Futagami T."/>
            <person name="Toyoda A."/>
            <person name="Takaki Y."/>
            <person name="Nishi S."/>
            <person name="Hori S."/>
            <person name="Arai W."/>
            <person name="Tsubouchi T."/>
            <person name="Morono Y."/>
            <person name="Uchiyama I."/>
            <person name="Ito T."/>
            <person name="Fujiyama A."/>
            <person name="Inagaki F."/>
            <person name="Takami H."/>
        </authorList>
    </citation>
    <scope>NUCLEOTIDE SEQUENCE</scope>
    <source>
        <strain evidence="2">Expedition CK06-06</strain>
    </source>
</reference>
<name>X1UZB1_9ZZZZ</name>
<feature type="domain" description="NAD(P)-binding" evidence="1">
    <location>
        <begin position="1"/>
        <end position="36"/>
    </location>
</feature>